<keyword evidence="2" id="KW-1185">Reference proteome</keyword>
<protein>
    <submittedName>
        <fullName evidence="1">Uncharacterized protein</fullName>
    </submittedName>
</protein>
<dbReference type="AlphaFoldDB" id="A0A4Y2LRR1"/>
<name>A0A4Y2LRR1_ARAVE</name>
<dbReference type="EMBL" id="BGPR01006239">
    <property type="protein sequence ID" value="GBN17252.1"/>
    <property type="molecule type" value="Genomic_DNA"/>
</dbReference>
<dbReference type="Proteomes" id="UP000499080">
    <property type="component" value="Unassembled WGS sequence"/>
</dbReference>
<reference evidence="1 2" key="1">
    <citation type="journal article" date="2019" name="Sci. Rep.">
        <title>Orb-weaving spider Araneus ventricosus genome elucidates the spidroin gene catalogue.</title>
        <authorList>
            <person name="Kono N."/>
            <person name="Nakamura H."/>
            <person name="Ohtoshi R."/>
            <person name="Moran D.A.P."/>
            <person name="Shinohara A."/>
            <person name="Yoshida Y."/>
            <person name="Fujiwara M."/>
            <person name="Mori M."/>
            <person name="Tomita M."/>
            <person name="Arakawa K."/>
        </authorList>
    </citation>
    <scope>NUCLEOTIDE SEQUENCE [LARGE SCALE GENOMIC DNA]</scope>
</reference>
<comment type="caution">
    <text evidence="1">The sequence shown here is derived from an EMBL/GenBank/DDBJ whole genome shotgun (WGS) entry which is preliminary data.</text>
</comment>
<evidence type="ECO:0000313" key="2">
    <source>
        <dbReference type="Proteomes" id="UP000499080"/>
    </source>
</evidence>
<evidence type="ECO:0000313" key="1">
    <source>
        <dbReference type="EMBL" id="GBN17252.1"/>
    </source>
</evidence>
<sequence length="220" mass="24885">MLSDGAILLYDNTHTNRRTQELLQVESLEPPPYSPDLAPNLGSKHLSGTRFSSESDVKTIVENGSMDMTERSLLKAGADRCHWIECKSYLDSSLKLDVHAHSTPLKWLGSTPHHSCFQPIHLDCSGKAVGEDKIRYVYVPFRNNTRVILGTVPVILYHGQMMRMTPEQVTPSPHHLAIRSNVYQSQIHSSSSIKLGFEPLILWFKIETLPPGQRGFHWRC</sequence>
<gene>
    <name evidence="1" type="ORF">AVEN_212950_1</name>
</gene>
<accession>A0A4Y2LRR1</accession>
<proteinExistence type="predicted"/>
<organism evidence="1 2">
    <name type="scientific">Araneus ventricosus</name>
    <name type="common">Orbweaver spider</name>
    <name type="synonym">Epeira ventricosa</name>
    <dbReference type="NCBI Taxonomy" id="182803"/>
    <lineage>
        <taxon>Eukaryota</taxon>
        <taxon>Metazoa</taxon>
        <taxon>Ecdysozoa</taxon>
        <taxon>Arthropoda</taxon>
        <taxon>Chelicerata</taxon>
        <taxon>Arachnida</taxon>
        <taxon>Araneae</taxon>
        <taxon>Araneomorphae</taxon>
        <taxon>Entelegynae</taxon>
        <taxon>Araneoidea</taxon>
        <taxon>Araneidae</taxon>
        <taxon>Araneus</taxon>
    </lineage>
</organism>